<reference evidence="11" key="1">
    <citation type="journal article" date="2017" name="Nat. Microbiol.">
        <title>Global analysis of biosynthetic gene clusters reveals vast potential of secondary metabolite production in Penicillium species.</title>
        <authorList>
            <person name="Nielsen J.C."/>
            <person name="Grijseels S."/>
            <person name="Prigent S."/>
            <person name="Ji B."/>
            <person name="Dainat J."/>
            <person name="Nielsen K.F."/>
            <person name="Frisvad J.C."/>
            <person name="Workman M."/>
            <person name="Nielsen J."/>
        </authorList>
    </citation>
    <scope>NUCLEOTIDE SEQUENCE [LARGE SCALE GENOMIC DNA]</scope>
    <source>
        <strain evidence="11">IBT 11843</strain>
    </source>
</reference>
<gene>
    <name evidence="10" type="ORF">PENDEC_c009G02359</name>
</gene>
<dbReference type="InterPro" id="IPR008984">
    <property type="entry name" value="SMAD_FHA_dom_sf"/>
</dbReference>
<dbReference type="GO" id="GO:0008270">
    <property type="term" value="F:zinc ion binding"/>
    <property type="evidence" value="ECO:0007669"/>
    <property type="project" value="UniProtKB-KW"/>
</dbReference>
<dbReference type="GO" id="GO:0061630">
    <property type="term" value="F:ubiquitin protein ligase activity"/>
    <property type="evidence" value="ECO:0007669"/>
    <property type="project" value="TreeGrafter"/>
</dbReference>
<evidence type="ECO:0000256" key="6">
    <source>
        <dbReference type="PROSITE-ProRule" id="PRU00175"/>
    </source>
</evidence>
<dbReference type="SMART" id="SM00240">
    <property type="entry name" value="FHA"/>
    <property type="match status" value="1"/>
</dbReference>
<dbReference type="PROSITE" id="PS50006">
    <property type="entry name" value="FHA_DOMAIN"/>
    <property type="match status" value="1"/>
</dbReference>
<dbReference type="OrthoDB" id="687730at2759"/>
<feature type="region of interest" description="Disordered" evidence="7">
    <location>
        <begin position="1"/>
        <end position="186"/>
    </location>
</feature>
<evidence type="ECO:0000259" key="9">
    <source>
        <dbReference type="PROSITE" id="PS50089"/>
    </source>
</evidence>
<evidence type="ECO:0000256" key="7">
    <source>
        <dbReference type="SAM" id="MobiDB-lite"/>
    </source>
</evidence>
<dbReference type="EMBL" id="MDYL01000009">
    <property type="protein sequence ID" value="OQD74867.1"/>
    <property type="molecule type" value="Genomic_DNA"/>
</dbReference>
<feature type="compositionally biased region" description="Polar residues" evidence="7">
    <location>
        <begin position="495"/>
        <end position="508"/>
    </location>
</feature>
<keyword evidence="4" id="KW-0833">Ubl conjugation pathway</keyword>
<dbReference type="GO" id="GO:0005829">
    <property type="term" value="C:cytosol"/>
    <property type="evidence" value="ECO:0007669"/>
    <property type="project" value="TreeGrafter"/>
</dbReference>
<protein>
    <recommendedName>
        <fullName evidence="12">FHA domain-containing protein</fullName>
    </recommendedName>
</protein>
<dbReference type="GO" id="GO:0016567">
    <property type="term" value="P:protein ubiquitination"/>
    <property type="evidence" value="ECO:0007669"/>
    <property type="project" value="TreeGrafter"/>
</dbReference>
<feature type="compositionally biased region" description="Basic and acidic residues" evidence="7">
    <location>
        <begin position="538"/>
        <end position="548"/>
    </location>
</feature>
<dbReference type="GO" id="GO:0032153">
    <property type="term" value="C:cell division site"/>
    <property type="evidence" value="ECO:0007669"/>
    <property type="project" value="TreeGrafter"/>
</dbReference>
<feature type="region of interest" description="Disordered" evidence="7">
    <location>
        <begin position="489"/>
        <end position="572"/>
    </location>
</feature>
<dbReference type="AlphaFoldDB" id="A0A1V6PDN9"/>
<feature type="compositionally biased region" description="Polar residues" evidence="7">
    <location>
        <begin position="172"/>
        <end position="184"/>
    </location>
</feature>
<organism evidence="10 11">
    <name type="scientific">Penicillium decumbens</name>
    <dbReference type="NCBI Taxonomy" id="69771"/>
    <lineage>
        <taxon>Eukaryota</taxon>
        <taxon>Fungi</taxon>
        <taxon>Dikarya</taxon>
        <taxon>Ascomycota</taxon>
        <taxon>Pezizomycotina</taxon>
        <taxon>Eurotiomycetes</taxon>
        <taxon>Eurotiomycetidae</taxon>
        <taxon>Eurotiales</taxon>
        <taxon>Aspergillaceae</taxon>
        <taxon>Penicillium</taxon>
    </lineage>
</organism>
<dbReference type="InterPro" id="IPR001841">
    <property type="entry name" value="Znf_RING"/>
</dbReference>
<proteinExistence type="predicted"/>
<feature type="compositionally biased region" description="Low complexity" evidence="7">
    <location>
        <begin position="432"/>
        <end position="443"/>
    </location>
</feature>
<feature type="region of interest" description="Disordered" evidence="7">
    <location>
        <begin position="228"/>
        <end position="248"/>
    </location>
</feature>
<dbReference type="PROSITE" id="PS50089">
    <property type="entry name" value="ZF_RING_2"/>
    <property type="match status" value="1"/>
</dbReference>
<evidence type="ECO:0000313" key="11">
    <source>
        <dbReference type="Proteomes" id="UP000191522"/>
    </source>
</evidence>
<dbReference type="SUPFAM" id="SSF49879">
    <property type="entry name" value="SMAD/FHA domain"/>
    <property type="match status" value="1"/>
</dbReference>
<feature type="compositionally biased region" description="Polar residues" evidence="7">
    <location>
        <begin position="523"/>
        <end position="532"/>
    </location>
</feature>
<dbReference type="Pfam" id="PF00498">
    <property type="entry name" value="FHA"/>
    <property type="match status" value="1"/>
</dbReference>
<evidence type="ECO:0000256" key="3">
    <source>
        <dbReference type="ARBA" id="ARBA00022771"/>
    </source>
</evidence>
<name>A0A1V6PDN9_PENDC</name>
<evidence type="ECO:0008006" key="12">
    <source>
        <dbReference type="Google" id="ProtNLM"/>
    </source>
</evidence>
<dbReference type="Gene3D" id="3.30.40.10">
    <property type="entry name" value="Zinc/RING finger domain, C3HC4 (zinc finger)"/>
    <property type="match status" value="1"/>
</dbReference>
<evidence type="ECO:0000256" key="1">
    <source>
        <dbReference type="ARBA" id="ARBA00022679"/>
    </source>
</evidence>
<keyword evidence="3 6" id="KW-0863">Zinc-finger</keyword>
<comment type="caution">
    <text evidence="10">The sequence shown here is derived from an EMBL/GenBank/DDBJ whole genome shotgun (WGS) entry which is preliminary data.</text>
</comment>
<evidence type="ECO:0000313" key="10">
    <source>
        <dbReference type="EMBL" id="OQD74867.1"/>
    </source>
</evidence>
<dbReference type="OMA" id="TWHFKCV"/>
<feature type="domain" description="FHA" evidence="8">
    <location>
        <begin position="223"/>
        <end position="286"/>
    </location>
</feature>
<evidence type="ECO:0000256" key="2">
    <source>
        <dbReference type="ARBA" id="ARBA00022723"/>
    </source>
</evidence>
<sequence>MSTSTASAPASLSDPPRPGRLRRFSHLRAYTQNLSHSSSSGQRSRPTLSSRVPWLSPTTPSAADSPSTQVGSSTPPTPPCPGSDQPALSRYTSAPTSSSHGLIDSQASSSESSRSTPLNESSPITHVMARLRSASAVQGRPPRNLGRTATPEAPTSQPEATDAASETPELPGTTTADDQSSPSKMPQKATIRFFPYQDSYQSSRPSLPFIPISRTLPSESCVIRVGRYSERDGVPNPNPSEPSDTPVGFKSKVVSRKHCEFMYINGQWHIKDVGSSSGTFLNHMRLSQPNMVSRLYSIKDGDIVQLGIDFRGGEEMIFRCVRIRIECNRAWQQQPNEFNKNTESLIKNLGKGETADYSGCRECSICLGSVLRPYQCLFMAACAHVWHYKCISRLLHSPDYPMFQCPNCRAFTDLSAEVDDSNDLEGEVAQAEPANAQENNQAEPRSETQSPANVQQNGDQETQNQLEPQLEEPDLVTDVENLHLQDEQAPEADTDTGSSGSPAPNASNDDLARSATVNIPGWQPTQPLNVPTSRHAHLRADTPVRSEASDENPLTPRNDSGPLAFDGRAGMI</sequence>
<dbReference type="GO" id="GO:0006511">
    <property type="term" value="P:ubiquitin-dependent protein catabolic process"/>
    <property type="evidence" value="ECO:0007669"/>
    <property type="project" value="TreeGrafter"/>
</dbReference>
<evidence type="ECO:0000259" key="8">
    <source>
        <dbReference type="PROSITE" id="PS50006"/>
    </source>
</evidence>
<evidence type="ECO:0000256" key="4">
    <source>
        <dbReference type="ARBA" id="ARBA00022786"/>
    </source>
</evidence>
<feature type="compositionally biased region" description="Low complexity" evidence="7">
    <location>
        <begin position="105"/>
        <end position="122"/>
    </location>
</feature>
<dbReference type="FunFam" id="2.60.200.20:FF:000030">
    <property type="entry name" value="FHA domain-containing protein"/>
    <property type="match status" value="1"/>
</dbReference>
<feature type="compositionally biased region" description="Low complexity" evidence="7">
    <location>
        <begin position="35"/>
        <end position="74"/>
    </location>
</feature>
<evidence type="ECO:0000256" key="5">
    <source>
        <dbReference type="ARBA" id="ARBA00022833"/>
    </source>
</evidence>
<feature type="region of interest" description="Disordered" evidence="7">
    <location>
        <begin position="432"/>
        <end position="463"/>
    </location>
</feature>
<feature type="compositionally biased region" description="Low complexity" evidence="7">
    <location>
        <begin position="1"/>
        <end position="14"/>
    </location>
</feature>
<feature type="compositionally biased region" description="Polar residues" evidence="7">
    <location>
        <begin position="90"/>
        <end position="100"/>
    </location>
</feature>
<dbReference type="GO" id="GO:0000151">
    <property type="term" value="C:ubiquitin ligase complex"/>
    <property type="evidence" value="ECO:0007669"/>
    <property type="project" value="TreeGrafter"/>
</dbReference>
<keyword evidence="1" id="KW-0808">Transferase</keyword>
<keyword evidence="11" id="KW-1185">Reference proteome</keyword>
<dbReference type="SUPFAM" id="SSF57850">
    <property type="entry name" value="RING/U-box"/>
    <property type="match status" value="1"/>
</dbReference>
<keyword evidence="2" id="KW-0479">Metal-binding</keyword>
<dbReference type="PANTHER" id="PTHR15067">
    <property type="entry name" value="E3 UBIQUITIN-PROTEIN LIGASE RNF8"/>
    <property type="match status" value="1"/>
</dbReference>
<dbReference type="PANTHER" id="PTHR15067:SF7">
    <property type="entry name" value="E3 UBIQUITIN-PROTEIN LIGASE DMA1-RELATED"/>
    <property type="match status" value="1"/>
</dbReference>
<dbReference type="InterPro" id="IPR000253">
    <property type="entry name" value="FHA_dom"/>
</dbReference>
<feature type="domain" description="RING-type" evidence="9">
    <location>
        <begin position="363"/>
        <end position="409"/>
    </location>
</feature>
<dbReference type="InterPro" id="IPR013083">
    <property type="entry name" value="Znf_RING/FYVE/PHD"/>
</dbReference>
<dbReference type="STRING" id="69771.A0A1V6PDN9"/>
<keyword evidence="5" id="KW-0862">Zinc</keyword>
<dbReference type="Pfam" id="PF17123">
    <property type="entry name" value="zf-RING_11"/>
    <property type="match status" value="1"/>
</dbReference>
<dbReference type="Gene3D" id="2.60.200.20">
    <property type="match status" value="1"/>
</dbReference>
<dbReference type="Proteomes" id="UP000191522">
    <property type="component" value="Unassembled WGS sequence"/>
</dbReference>
<feature type="compositionally biased region" description="Polar residues" evidence="7">
    <location>
        <begin position="447"/>
        <end position="463"/>
    </location>
</feature>
<accession>A0A1V6PDN9</accession>